<keyword evidence="1" id="KW-1133">Transmembrane helix</keyword>
<dbReference type="InterPro" id="IPR010559">
    <property type="entry name" value="Sig_transdc_His_kin_internal"/>
</dbReference>
<name>A0A7K3WM08_9FLAO</name>
<feature type="transmembrane region" description="Helical" evidence="1">
    <location>
        <begin position="46"/>
        <end position="65"/>
    </location>
</feature>
<dbReference type="GO" id="GO:0000155">
    <property type="term" value="F:phosphorelay sensor kinase activity"/>
    <property type="evidence" value="ECO:0007669"/>
    <property type="project" value="InterPro"/>
</dbReference>
<proteinExistence type="predicted"/>
<feature type="domain" description="Signal transduction histidine kinase internal region" evidence="2">
    <location>
        <begin position="167"/>
        <end position="245"/>
    </location>
</feature>
<reference evidence="3 4" key="1">
    <citation type="submission" date="2020-02" db="EMBL/GenBank/DDBJ databases">
        <title>Out from the shadows clarifying the taxonomy of the family Cryomorphaceae and related taxa by utilizing the GTDB taxonomic framework.</title>
        <authorList>
            <person name="Bowman J.P."/>
        </authorList>
    </citation>
    <scope>NUCLEOTIDE SEQUENCE [LARGE SCALE GENOMIC DNA]</scope>
    <source>
        <strain evidence="3 4">QSSC 1-22</strain>
    </source>
</reference>
<sequence length="348" mass="40322">MKQVYSYRRFARFLLTNVLLALVICLYFSPGFEATTIWIKTFLLDYFLYSFLVAALLSGGINLLIEFSGRQFSWLEAPFKRLVLDLTLVVTYSFVVSFILSTIFALFVWKYLTIDSMNWGGLVRSTRLPILIALGFTFFFTSRAFFFEWRQAAIESEKMKTERLAGQYQSLKDQLNPHFLFNSLNVLSNLVYEDADKSNAFIEKLSGIYRYVLDVQDERIVSLNDELKFAKNYLELQKIRFGDKLRYEIEVDTSVNLLIPPLSLQLLLENAVKHNTATAKSPLLIEVVKSDNRLMVRNNLQKRDFPGEVSGIGLNNITERYRFFTDEEVEISEKDGYFSVSIPLLNSE</sequence>
<dbReference type="Gene3D" id="3.30.565.10">
    <property type="entry name" value="Histidine kinase-like ATPase, C-terminal domain"/>
    <property type="match status" value="1"/>
</dbReference>
<dbReference type="RefSeq" id="WP_163283405.1">
    <property type="nucleotide sequence ID" value="NZ_JAAGVY010000004.1"/>
</dbReference>
<accession>A0A7K3WM08</accession>
<dbReference type="EMBL" id="JAAGVY010000004">
    <property type="protein sequence ID" value="NEN22686.1"/>
    <property type="molecule type" value="Genomic_DNA"/>
</dbReference>
<dbReference type="PANTHER" id="PTHR34220:SF7">
    <property type="entry name" value="SENSOR HISTIDINE KINASE YPDA"/>
    <property type="match status" value="1"/>
</dbReference>
<gene>
    <name evidence="3" type="ORF">G3O08_04090</name>
</gene>
<dbReference type="Proteomes" id="UP000486602">
    <property type="component" value="Unassembled WGS sequence"/>
</dbReference>
<keyword evidence="3" id="KW-0808">Transferase</keyword>
<dbReference type="Pfam" id="PF06580">
    <property type="entry name" value="His_kinase"/>
    <property type="match status" value="1"/>
</dbReference>
<dbReference type="InterPro" id="IPR050640">
    <property type="entry name" value="Bact_2-comp_sensor_kinase"/>
</dbReference>
<keyword evidence="3" id="KW-0418">Kinase</keyword>
<evidence type="ECO:0000256" key="1">
    <source>
        <dbReference type="SAM" id="Phobius"/>
    </source>
</evidence>
<feature type="transmembrane region" description="Helical" evidence="1">
    <location>
        <begin position="12"/>
        <end position="30"/>
    </location>
</feature>
<protein>
    <submittedName>
        <fullName evidence="3">Histidine kinase</fullName>
    </submittedName>
</protein>
<dbReference type="PANTHER" id="PTHR34220">
    <property type="entry name" value="SENSOR HISTIDINE KINASE YPDA"/>
    <property type="match status" value="1"/>
</dbReference>
<keyword evidence="1" id="KW-0812">Transmembrane</keyword>
<evidence type="ECO:0000259" key="2">
    <source>
        <dbReference type="Pfam" id="PF06580"/>
    </source>
</evidence>
<dbReference type="GO" id="GO:0016020">
    <property type="term" value="C:membrane"/>
    <property type="evidence" value="ECO:0007669"/>
    <property type="project" value="InterPro"/>
</dbReference>
<dbReference type="InterPro" id="IPR036890">
    <property type="entry name" value="HATPase_C_sf"/>
</dbReference>
<keyword evidence="1" id="KW-0472">Membrane</keyword>
<comment type="caution">
    <text evidence="3">The sequence shown here is derived from an EMBL/GenBank/DDBJ whole genome shotgun (WGS) entry which is preliminary data.</text>
</comment>
<feature type="transmembrane region" description="Helical" evidence="1">
    <location>
        <begin position="86"/>
        <end position="108"/>
    </location>
</feature>
<evidence type="ECO:0000313" key="3">
    <source>
        <dbReference type="EMBL" id="NEN22686.1"/>
    </source>
</evidence>
<evidence type="ECO:0000313" key="4">
    <source>
        <dbReference type="Proteomes" id="UP000486602"/>
    </source>
</evidence>
<keyword evidence="4" id="KW-1185">Reference proteome</keyword>
<feature type="transmembrane region" description="Helical" evidence="1">
    <location>
        <begin position="128"/>
        <end position="149"/>
    </location>
</feature>
<organism evidence="3 4">
    <name type="scientific">Cryomorpha ignava</name>
    <dbReference type="NCBI Taxonomy" id="101383"/>
    <lineage>
        <taxon>Bacteria</taxon>
        <taxon>Pseudomonadati</taxon>
        <taxon>Bacteroidota</taxon>
        <taxon>Flavobacteriia</taxon>
        <taxon>Flavobacteriales</taxon>
        <taxon>Cryomorphaceae</taxon>
        <taxon>Cryomorpha</taxon>
    </lineage>
</organism>
<dbReference type="AlphaFoldDB" id="A0A7K3WM08"/>